<dbReference type="AlphaFoldDB" id="A0A8J5WDY0"/>
<feature type="compositionally biased region" description="Pro residues" evidence="1">
    <location>
        <begin position="93"/>
        <end position="107"/>
    </location>
</feature>
<gene>
    <name evidence="2" type="ORF">GUJ93_ZPchr0011g27315</name>
</gene>
<organism evidence="2 3">
    <name type="scientific">Zizania palustris</name>
    <name type="common">Northern wild rice</name>
    <dbReference type="NCBI Taxonomy" id="103762"/>
    <lineage>
        <taxon>Eukaryota</taxon>
        <taxon>Viridiplantae</taxon>
        <taxon>Streptophyta</taxon>
        <taxon>Embryophyta</taxon>
        <taxon>Tracheophyta</taxon>
        <taxon>Spermatophyta</taxon>
        <taxon>Magnoliopsida</taxon>
        <taxon>Liliopsida</taxon>
        <taxon>Poales</taxon>
        <taxon>Poaceae</taxon>
        <taxon>BOP clade</taxon>
        <taxon>Oryzoideae</taxon>
        <taxon>Oryzeae</taxon>
        <taxon>Zizaniinae</taxon>
        <taxon>Zizania</taxon>
    </lineage>
</organism>
<reference evidence="2" key="1">
    <citation type="journal article" date="2021" name="bioRxiv">
        <title>Whole Genome Assembly and Annotation of Northern Wild Rice, Zizania palustris L., Supports a Whole Genome Duplication in the Zizania Genus.</title>
        <authorList>
            <person name="Haas M."/>
            <person name="Kono T."/>
            <person name="Macchietto M."/>
            <person name="Millas R."/>
            <person name="McGilp L."/>
            <person name="Shao M."/>
            <person name="Duquette J."/>
            <person name="Hirsch C.N."/>
            <person name="Kimball J."/>
        </authorList>
    </citation>
    <scope>NUCLEOTIDE SEQUENCE</scope>
    <source>
        <tissue evidence="2">Fresh leaf tissue</tissue>
    </source>
</reference>
<comment type="caution">
    <text evidence="2">The sequence shown here is derived from an EMBL/GenBank/DDBJ whole genome shotgun (WGS) entry which is preliminary data.</text>
</comment>
<evidence type="ECO:0000313" key="2">
    <source>
        <dbReference type="EMBL" id="KAG8089025.1"/>
    </source>
</evidence>
<feature type="compositionally biased region" description="Low complexity" evidence="1">
    <location>
        <begin position="24"/>
        <end position="36"/>
    </location>
</feature>
<proteinExistence type="predicted"/>
<reference evidence="2" key="2">
    <citation type="submission" date="2021-02" db="EMBL/GenBank/DDBJ databases">
        <authorList>
            <person name="Kimball J.A."/>
            <person name="Haas M.W."/>
            <person name="Macchietto M."/>
            <person name="Kono T."/>
            <person name="Duquette J."/>
            <person name="Shao M."/>
        </authorList>
    </citation>
    <scope>NUCLEOTIDE SEQUENCE</scope>
    <source>
        <tissue evidence="2">Fresh leaf tissue</tissue>
    </source>
</reference>
<dbReference type="EMBL" id="JAAALK010000081">
    <property type="protein sequence ID" value="KAG8089025.1"/>
    <property type="molecule type" value="Genomic_DNA"/>
</dbReference>
<keyword evidence="3" id="KW-1185">Reference proteome</keyword>
<feature type="region of interest" description="Disordered" evidence="1">
    <location>
        <begin position="13"/>
        <end position="129"/>
    </location>
</feature>
<dbReference type="Proteomes" id="UP000729402">
    <property type="component" value="Unassembled WGS sequence"/>
</dbReference>
<protein>
    <submittedName>
        <fullName evidence="2">Uncharacterized protein</fullName>
    </submittedName>
</protein>
<dbReference type="OrthoDB" id="1730117at2759"/>
<accession>A0A8J5WDY0</accession>
<evidence type="ECO:0000256" key="1">
    <source>
        <dbReference type="SAM" id="MobiDB-lite"/>
    </source>
</evidence>
<feature type="compositionally biased region" description="Low complexity" evidence="1">
    <location>
        <begin position="47"/>
        <end position="64"/>
    </location>
</feature>
<sequence>MWPTEVKFPAARFFSQATPSFSQSAPSFNPRFSPFSSSPPPPPPASPASRRLPAASAASTRLPGLPSPPPASPASRRLRPPPRPPAASARLPDLPPPPPPPQPPPASPASRRLLGLPPPPPPPQETVAEGIGKTTTSWPVLAMADEKGDEVLAEEQISQPLGRDAAIVMLSGQVADGLTTILAGEMIDRFGHFKLWHIGLH</sequence>
<name>A0A8J5WDY0_ZIZPA</name>
<evidence type="ECO:0000313" key="3">
    <source>
        <dbReference type="Proteomes" id="UP000729402"/>
    </source>
</evidence>
<feature type="compositionally biased region" description="Pro residues" evidence="1">
    <location>
        <begin position="37"/>
        <end position="46"/>
    </location>
</feature>